<proteinExistence type="inferred from homology"/>
<dbReference type="GO" id="GO:0005777">
    <property type="term" value="C:peroxisome"/>
    <property type="evidence" value="ECO:0007669"/>
    <property type="project" value="TreeGrafter"/>
</dbReference>
<name>A0A1B6DQU1_9HEMI</name>
<dbReference type="Pfam" id="PF00755">
    <property type="entry name" value="Carn_acyltransf"/>
    <property type="match status" value="1"/>
</dbReference>
<dbReference type="EMBL" id="GEDC01009250">
    <property type="protein sequence ID" value="JAS28048.1"/>
    <property type="molecule type" value="Transcribed_RNA"/>
</dbReference>
<evidence type="ECO:0000256" key="3">
    <source>
        <dbReference type="ARBA" id="ARBA00023315"/>
    </source>
</evidence>
<dbReference type="SUPFAM" id="SSF52777">
    <property type="entry name" value="CoA-dependent acyltransferases"/>
    <property type="match status" value="1"/>
</dbReference>
<dbReference type="InterPro" id="IPR000542">
    <property type="entry name" value="Carn_acyl_trans"/>
</dbReference>
<dbReference type="Gene3D" id="3.30.559.10">
    <property type="entry name" value="Chloramphenicol acetyltransferase-like domain"/>
    <property type="match status" value="1"/>
</dbReference>
<organism evidence="5">
    <name type="scientific">Clastoptera arizonana</name>
    <name type="common">Arizona spittle bug</name>
    <dbReference type="NCBI Taxonomy" id="38151"/>
    <lineage>
        <taxon>Eukaryota</taxon>
        <taxon>Metazoa</taxon>
        <taxon>Ecdysozoa</taxon>
        <taxon>Arthropoda</taxon>
        <taxon>Hexapoda</taxon>
        <taxon>Insecta</taxon>
        <taxon>Pterygota</taxon>
        <taxon>Neoptera</taxon>
        <taxon>Paraneoptera</taxon>
        <taxon>Hemiptera</taxon>
        <taxon>Auchenorrhyncha</taxon>
        <taxon>Cercopoidea</taxon>
        <taxon>Clastopteridae</taxon>
        <taxon>Clastoptera</taxon>
    </lineage>
</organism>
<sequence length="311" mass="35602">MTCINNIRKTMVVIKRSYYSGLLPKLPVPPLKGSLTKYLRTVKPLVTLEEYTKTEMLVNNFVSPNNEGEKLQLLLEKRAQIEENWLSQWWLDTAYLEYRMPVVVFSSPGLAFPRQSFNSQMDQLDFVARLLLAIMDYKTIIDEGQIPIEKSGNDFLDMSQYTKVFGTYREPSRPRDKLLYNSKSKHVVVMHNNHAFKLNLWNNLGQRLNKGHLMQALLDIVSRSSTIAVPVGILTSDSRDNWNNSHKLLLQEPQNTSSLNMIKSSLFILSLDQVNNAPSYNDQSATGMQLIHGCGSKSNGGNRWFDKTIQR</sequence>
<keyword evidence="2" id="KW-0808">Transferase</keyword>
<dbReference type="PANTHER" id="PTHR22589:SF103">
    <property type="entry name" value="CARNITINE O-ACETYL-TRANSFERASE, ISOFORM A-RELATED"/>
    <property type="match status" value="1"/>
</dbReference>
<protein>
    <recommendedName>
        <fullName evidence="4">Choline/carnitine acyltransferase domain-containing protein</fullName>
    </recommendedName>
</protein>
<evidence type="ECO:0000313" key="5">
    <source>
        <dbReference type="EMBL" id="JAS28048.1"/>
    </source>
</evidence>
<dbReference type="InterPro" id="IPR042231">
    <property type="entry name" value="Cho/carn_acyl_trans_2"/>
</dbReference>
<evidence type="ECO:0000256" key="1">
    <source>
        <dbReference type="ARBA" id="ARBA00005232"/>
    </source>
</evidence>
<gene>
    <name evidence="5" type="ORF">g.14984</name>
</gene>
<evidence type="ECO:0000259" key="4">
    <source>
        <dbReference type="Pfam" id="PF00755"/>
    </source>
</evidence>
<keyword evidence="3" id="KW-0012">Acyltransferase</keyword>
<dbReference type="InterPro" id="IPR023213">
    <property type="entry name" value="CAT-like_dom_sf"/>
</dbReference>
<dbReference type="PANTHER" id="PTHR22589">
    <property type="entry name" value="CARNITINE O-ACYLTRANSFERASE"/>
    <property type="match status" value="1"/>
</dbReference>
<dbReference type="Gene3D" id="3.30.559.70">
    <property type="entry name" value="Choline/Carnitine o-acyltransferase, domain 2"/>
    <property type="match status" value="1"/>
</dbReference>
<reference evidence="5" key="1">
    <citation type="submission" date="2015-12" db="EMBL/GenBank/DDBJ databases">
        <title>De novo transcriptome assembly of four potential Pierce s Disease insect vectors from Arizona vineyards.</title>
        <authorList>
            <person name="Tassone E.E."/>
        </authorList>
    </citation>
    <scope>NUCLEOTIDE SEQUENCE</scope>
</reference>
<evidence type="ECO:0000256" key="2">
    <source>
        <dbReference type="ARBA" id="ARBA00022679"/>
    </source>
</evidence>
<dbReference type="InterPro" id="IPR039551">
    <property type="entry name" value="Cho/carn_acyl_trans"/>
</dbReference>
<dbReference type="GO" id="GO:0004092">
    <property type="term" value="F:carnitine O-acetyltransferase activity"/>
    <property type="evidence" value="ECO:0007669"/>
    <property type="project" value="TreeGrafter"/>
</dbReference>
<accession>A0A1B6DQU1</accession>
<dbReference type="AlphaFoldDB" id="A0A1B6DQU1"/>
<dbReference type="GO" id="GO:0019254">
    <property type="term" value="P:carnitine metabolic process, CoA-linked"/>
    <property type="evidence" value="ECO:0007669"/>
    <property type="project" value="TreeGrafter"/>
</dbReference>
<comment type="similarity">
    <text evidence="1">Belongs to the carnitine/choline acetyltransferase family.</text>
</comment>
<feature type="domain" description="Choline/carnitine acyltransferase" evidence="4">
    <location>
        <begin position="26"/>
        <end position="310"/>
    </location>
</feature>